<dbReference type="InterPro" id="IPR009061">
    <property type="entry name" value="DNA-bd_dom_put_sf"/>
</dbReference>
<evidence type="ECO:0000256" key="11">
    <source>
        <dbReference type="SAM" id="MobiDB-lite"/>
    </source>
</evidence>
<evidence type="ECO:0000256" key="5">
    <source>
        <dbReference type="ARBA" id="ARBA00022771"/>
    </source>
</evidence>
<proteinExistence type="inferred from homology"/>
<keyword evidence="8" id="KW-0234">DNA repair</keyword>
<feature type="compositionally biased region" description="Low complexity" evidence="11">
    <location>
        <begin position="65"/>
        <end position="82"/>
    </location>
</feature>
<feature type="compositionally biased region" description="Basic and acidic residues" evidence="11">
    <location>
        <begin position="29"/>
        <end position="38"/>
    </location>
</feature>
<dbReference type="GO" id="GO:0000110">
    <property type="term" value="C:nucleotide-excision repair factor 1 complex"/>
    <property type="evidence" value="ECO:0007669"/>
    <property type="project" value="TreeGrafter"/>
</dbReference>
<dbReference type="GO" id="GO:0008270">
    <property type="term" value="F:zinc ion binding"/>
    <property type="evidence" value="ECO:0007669"/>
    <property type="project" value="UniProtKB-KW"/>
</dbReference>
<evidence type="ECO:0000256" key="4">
    <source>
        <dbReference type="ARBA" id="ARBA00022763"/>
    </source>
</evidence>
<evidence type="ECO:0000256" key="6">
    <source>
        <dbReference type="ARBA" id="ARBA00022833"/>
    </source>
</evidence>
<keyword evidence="3" id="KW-0479">Metal-binding</keyword>
<comment type="subcellular location">
    <subcellularLocation>
        <location evidence="1">Nucleus</location>
    </subcellularLocation>
</comment>
<reference evidence="13 14" key="1">
    <citation type="journal article" date="2017" name="Genome Announc.">
        <title>Genome sequence of the saprophytic ascomycete Epicoccum nigrum ICMP 19927 strain isolated from New Zealand.</title>
        <authorList>
            <person name="Fokin M."/>
            <person name="Fleetwood D."/>
            <person name="Weir B.S."/>
            <person name="Villas-Boas S.G."/>
        </authorList>
    </citation>
    <scope>NUCLEOTIDE SEQUENCE [LARGE SCALE GENOMIC DNA]</scope>
    <source>
        <strain evidence="13 14">ICMP 19927</strain>
    </source>
</reference>
<dbReference type="InterPro" id="IPR037129">
    <property type="entry name" value="XPA_sf"/>
</dbReference>
<protein>
    <recommendedName>
        <fullName evidence="10">DNA repair protein RAD14</fullName>
    </recommendedName>
</protein>
<dbReference type="FunFam" id="3.90.530.10:FF:000003">
    <property type="entry name" value="Dna repair rad14 protein"/>
    <property type="match status" value="1"/>
</dbReference>
<dbReference type="InterPro" id="IPR000465">
    <property type="entry name" value="XPA/RAD14"/>
</dbReference>
<evidence type="ECO:0000256" key="10">
    <source>
        <dbReference type="ARBA" id="ARBA00072989"/>
    </source>
</evidence>
<dbReference type="GO" id="GO:0006284">
    <property type="term" value="P:base-excision repair"/>
    <property type="evidence" value="ECO:0007669"/>
    <property type="project" value="TreeGrafter"/>
</dbReference>
<evidence type="ECO:0000313" key="14">
    <source>
        <dbReference type="Proteomes" id="UP000193240"/>
    </source>
</evidence>
<dbReference type="GO" id="GO:0000715">
    <property type="term" value="P:nucleotide-excision repair, DNA damage recognition"/>
    <property type="evidence" value="ECO:0007669"/>
    <property type="project" value="TreeGrafter"/>
</dbReference>
<evidence type="ECO:0000256" key="3">
    <source>
        <dbReference type="ARBA" id="ARBA00022723"/>
    </source>
</evidence>
<dbReference type="STRING" id="105696.A0A1Y2LN76"/>
<accession>A0A1Y2LN76</accession>
<keyword evidence="5" id="KW-0863">Zinc-finger</keyword>
<keyword evidence="6" id="KW-0862">Zinc</keyword>
<dbReference type="EMBL" id="KZ107854">
    <property type="protein sequence ID" value="OSS45255.1"/>
    <property type="molecule type" value="Genomic_DNA"/>
</dbReference>
<evidence type="ECO:0000256" key="2">
    <source>
        <dbReference type="ARBA" id="ARBA00005548"/>
    </source>
</evidence>
<name>A0A1Y2LN76_EPING</name>
<feature type="region of interest" description="Disordered" evidence="11">
    <location>
        <begin position="124"/>
        <end position="150"/>
    </location>
</feature>
<keyword evidence="14" id="KW-1185">Reference proteome</keyword>
<dbReference type="OMA" id="VCHACKE"/>
<dbReference type="SUPFAM" id="SSF46955">
    <property type="entry name" value="Putative DNA-binding domain"/>
    <property type="match status" value="1"/>
</dbReference>
<gene>
    <name evidence="13" type="ORF">B5807_10430</name>
</gene>
<evidence type="ECO:0000256" key="1">
    <source>
        <dbReference type="ARBA" id="ARBA00004123"/>
    </source>
</evidence>
<dbReference type="Gene3D" id="3.90.530.10">
    <property type="entry name" value="XPA C-terminal domain"/>
    <property type="match status" value="1"/>
</dbReference>
<keyword evidence="7" id="KW-0238">DNA-binding</keyword>
<dbReference type="AlphaFoldDB" id="A0A1Y2LN76"/>
<feature type="compositionally biased region" description="Low complexity" evidence="11">
    <location>
        <begin position="41"/>
        <end position="58"/>
    </location>
</feature>
<organism evidence="13 14">
    <name type="scientific">Epicoccum nigrum</name>
    <name type="common">Soil fungus</name>
    <name type="synonym">Epicoccum purpurascens</name>
    <dbReference type="NCBI Taxonomy" id="105696"/>
    <lineage>
        <taxon>Eukaryota</taxon>
        <taxon>Fungi</taxon>
        <taxon>Dikarya</taxon>
        <taxon>Ascomycota</taxon>
        <taxon>Pezizomycotina</taxon>
        <taxon>Dothideomycetes</taxon>
        <taxon>Pleosporomycetidae</taxon>
        <taxon>Pleosporales</taxon>
        <taxon>Pleosporineae</taxon>
        <taxon>Didymellaceae</taxon>
        <taxon>Epicoccum</taxon>
    </lineage>
</organism>
<evidence type="ECO:0000259" key="12">
    <source>
        <dbReference type="Pfam" id="PF05181"/>
    </source>
</evidence>
<dbReference type="GO" id="GO:0003684">
    <property type="term" value="F:damaged DNA binding"/>
    <property type="evidence" value="ECO:0007669"/>
    <property type="project" value="InterPro"/>
</dbReference>
<dbReference type="InParanoid" id="A0A1Y2LN76"/>
<sequence length="414" mass="46831">MIMVDRPSTPPRATRSAGRLPPNPPTPEQIRRMEEARLRAKAQAQQAQASRPSPAPVAGAKRAYSSITSSTTPTSNRNASTPQASGGFIQPPSNSYIHQTKSKDIKRADFIDYDFSTMTDTKGGFLSTTDDPNNRAMWTGKNREEQKPEGVTLAEWEREQVRRKLREARAGPYEPGISILNAVNGKDEADDDEAALLEAAENAEIEAGTFKGKYGDGKKDVAGKCRECNSLEIDWKWADIFHISVCARCKELYPDKYSLLTKTEARDDYLLTNPELADEDLLPHLERPNPHKTSFHNMQLFLRLQVEAYAFSAKKWGSADALDEEYEKRSKVAKQRKEKKFKNKLEDLKRRTRVEAYKRQRLGGDNASAEFGQKIKGRYDKHEHEWGRGVLNPENGMTKKICTECGMEVEELEF</sequence>
<dbReference type="Proteomes" id="UP000193240">
    <property type="component" value="Unassembled WGS sequence"/>
</dbReference>
<evidence type="ECO:0000256" key="7">
    <source>
        <dbReference type="ARBA" id="ARBA00023125"/>
    </source>
</evidence>
<keyword evidence="4" id="KW-0227">DNA damage</keyword>
<dbReference type="NCBIfam" id="TIGR00598">
    <property type="entry name" value="rad14"/>
    <property type="match status" value="1"/>
</dbReference>
<feature type="region of interest" description="Disordered" evidence="11">
    <location>
        <begin position="1"/>
        <end position="101"/>
    </location>
</feature>
<dbReference type="FunCoup" id="A0A1Y2LN76">
    <property type="interactions" value="91"/>
</dbReference>
<dbReference type="InterPro" id="IPR022656">
    <property type="entry name" value="XPA_C"/>
</dbReference>
<dbReference type="Pfam" id="PF05181">
    <property type="entry name" value="XPA_C"/>
    <property type="match status" value="1"/>
</dbReference>
<dbReference type="CDD" id="cd21077">
    <property type="entry name" value="DBD_Rad14"/>
    <property type="match status" value="1"/>
</dbReference>
<comment type="similarity">
    <text evidence="2">Belongs to the XPA family.</text>
</comment>
<evidence type="ECO:0000256" key="8">
    <source>
        <dbReference type="ARBA" id="ARBA00023204"/>
    </source>
</evidence>
<evidence type="ECO:0000313" key="13">
    <source>
        <dbReference type="EMBL" id="OSS45255.1"/>
    </source>
</evidence>
<feature type="domain" description="XPA C-terminal" evidence="12">
    <location>
        <begin position="256"/>
        <end position="306"/>
    </location>
</feature>
<keyword evidence="9" id="KW-0539">Nucleus</keyword>
<dbReference type="PANTHER" id="PTHR10142">
    <property type="entry name" value="DNA REPAIR PROTEIN COMPLEMENTING XP-A CELLS"/>
    <property type="match status" value="1"/>
</dbReference>
<dbReference type="GO" id="GO:1901255">
    <property type="term" value="P:nucleotide-excision repair involved in interstrand cross-link repair"/>
    <property type="evidence" value="ECO:0007669"/>
    <property type="project" value="TreeGrafter"/>
</dbReference>
<dbReference type="PANTHER" id="PTHR10142:SF0">
    <property type="entry name" value="DNA REPAIR PROTEIN COMPLEMENTING XP-A CELLS"/>
    <property type="match status" value="1"/>
</dbReference>
<evidence type="ECO:0000256" key="9">
    <source>
        <dbReference type="ARBA" id="ARBA00023242"/>
    </source>
</evidence>
<dbReference type="GO" id="GO:0070914">
    <property type="term" value="P:UV-damage excision repair"/>
    <property type="evidence" value="ECO:0007669"/>
    <property type="project" value="TreeGrafter"/>
</dbReference>